<gene>
    <name evidence="1" type="ORF">GLX28_13995</name>
</gene>
<sequence length="119" mass="13342">MNQPPRPDTAPLPLDRSVLLDALQTRVPQSAEFFMAGSLADQRTHPGADIDLYASLTEPGSQVNPPEDEPNVVLFVLDGQDIDLEIWSRRHLEALLDRYTAPVEGRLIPITFKERLLLE</sequence>
<evidence type="ECO:0000313" key="2">
    <source>
        <dbReference type="Proteomes" id="UP000430519"/>
    </source>
</evidence>
<organism evidence="1 2">
    <name type="scientific">Deinococcus xianganensis</name>
    <dbReference type="NCBI Taxonomy" id="1507289"/>
    <lineage>
        <taxon>Bacteria</taxon>
        <taxon>Thermotogati</taxon>
        <taxon>Deinococcota</taxon>
        <taxon>Deinococci</taxon>
        <taxon>Deinococcales</taxon>
        <taxon>Deinococcaceae</taxon>
        <taxon>Deinococcus</taxon>
    </lineage>
</organism>
<dbReference type="EMBL" id="WVHK01000057">
    <property type="protein sequence ID" value="MXV20745.1"/>
    <property type="molecule type" value="Genomic_DNA"/>
</dbReference>
<name>A0A6I4YT09_9DEIO</name>
<evidence type="ECO:0008006" key="3">
    <source>
        <dbReference type="Google" id="ProtNLM"/>
    </source>
</evidence>
<accession>A0A6I4YT09</accession>
<reference evidence="1 2" key="1">
    <citation type="submission" date="2019-11" db="EMBL/GenBank/DDBJ databases">
        <title>Genome sequence of Deinococcus xianganensis Y35, AI-2 producing algicidal bacterium, isolated from lake water.</title>
        <authorList>
            <person name="Li Y."/>
        </authorList>
    </citation>
    <scope>NUCLEOTIDE SEQUENCE [LARGE SCALE GENOMIC DNA]</scope>
    <source>
        <strain evidence="1 2">Y35</strain>
    </source>
</reference>
<proteinExistence type="predicted"/>
<comment type="caution">
    <text evidence="1">The sequence shown here is derived from an EMBL/GenBank/DDBJ whole genome shotgun (WGS) entry which is preliminary data.</text>
</comment>
<protein>
    <recommendedName>
        <fullName evidence="3">Nucleotidyltransferase domain-containing protein</fullName>
    </recommendedName>
</protein>
<dbReference type="Proteomes" id="UP000430519">
    <property type="component" value="Unassembled WGS sequence"/>
</dbReference>
<dbReference type="AlphaFoldDB" id="A0A6I4YT09"/>
<evidence type="ECO:0000313" key="1">
    <source>
        <dbReference type="EMBL" id="MXV20745.1"/>
    </source>
</evidence>
<keyword evidence="2" id="KW-1185">Reference proteome</keyword>